<evidence type="ECO:0000313" key="4">
    <source>
        <dbReference type="Proteomes" id="UP001166291"/>
    </source>
</evidence>
<keyword evidence="4" id="KW-1185">Reference proteome</keyword>
<dbReference type="PROSITE" id="PS01124">
    <property type="entry name" value="HTH_ARAC_FAMILY_2"/>
    <property type="match status" value="1"/>
</dbReference>
<dbReference type="InterPro" id="IPR018060">
    <property type="entry name" value="HTH_AraC"/>
</dbReference>
<reference evidence="3" key="1">
    <citation type="submission" date="2021-07" db="EMBL/GenBank/DDBJ databases">
        <title>Zhongshania sp. CAU 1632 isolated from seawater.</title>
        <authorList>
            <person name="Kim W."/>
        </authorList>
    </citation>
    <scope>NUCLEOTIDE SEQUENCE</scope>
    <source>
        <strain evidence="3">CAU 1632</strain>
    </source>
</reference>
<dbReference type="SMART" id="SM00342">
    <property type="entry name" value="HTH_ARAC"/>
    <property type="match status" value="1"/>
</dbReference>
<name>A0ABS6VPP0_9GAMM</name>
<dbReference type="Pfam" id="PF12833">
    <property type="entry name" value="HTH_18"/>
    <property type="match status" value="1"/>
</dbReference>
<comment type="caution">
    <text evidence="3">The sequence shown here is derived from an EMBL/GenBank/DDBJ whole genome shotgun (WGS) entry which is preliminary data.</text>
</comment>
<dbReference type="PANTHER" id="PTHR47894">
    <property type="entry name" value="HTH-TYPE TRANSCRIPTIONAL REGULATOR GADX"/>
    <property type="match status" value="1"/>
</dbReference>
<dbReference type="InterPro" id="IPR032687">
    <property type="entry name" value="AraC-type_N"/>
</dbReference>
<feature type="domain" description="HTH araC/xylS-type" evidence="2">
    <location>
        <begin position="247"/>
        <end position="345"/>
    </location>
</feature>
<accession>A0ABS6VPP0</accession>
<evidence type="ECO:0000256" key="1">
    <source>
        <dbReference type="ARBA" id="ARBA00023125"/>
    </source>
</evidence>
<dbReference type="Pfam" id="PF12625">
    <property type="entry name" value="Arabinose_bd"/>
    <property type="match status" value="1"/>
</dbReference>
<evidence type="ECO:0000259" key="2">
    <source>
        <dbReference type="PROSITE" id="PS01124"/>
    </source>
</evidence>
<proteinExistence type="predicted"/>
<gene>
    <name evidence="3" type="ORF">KXJ70_04390</name>
</gene>
<keyword evidence="1" id="KW-0238">DNA-binding</keyword>
<evidence type="ECO:0000313" key="3">
    <source>
        <dbReference type="EMBL" id="MBW2939998.1"/>
    </source>
</evidence>
<protein>
    <submittedName>
        <fullName evidence="3">AraC family transcriptional regulator</fullName>
    </submittedName>
</protein>
<dbReference type="Proteomes" id="UP001166291">
    <property type="component" value="Unassembled WGS sequence"/>
</dbReference>
<dbReference type="RefSeq" id="WP_219042227.1">
    <property type="nucleotide sequence ID" value="NZ_JAHWDQ010000001.1"/>
</dbReference>
<sequence>MMLNEEIKIPTSYIQTLLNRVQERGYDTEQLLKEAQIDRAELEQHRYFSAVRFGKLYQCARGAMQDEWFGMLTGGKIHKGSFRLLSLLMVQCKTLRQALRRAREFGHICRGFKITVGLDEIDDVARVRMEALDHVDPDEYKEIITNSNPATIRTTMAAWQRHWSWLIGSEVTVLKTYFAFPKPKDDWEMAQFSSKETVFDHDFNGFEFPRALLDYSIIQTAETAEEFVRIAQFSLIVNIGEEHTTKSRIKAMLNQNVGHNMLCADRVAERLNMSLTTLRRHLQVEDTSFQRLKDECRMEAAFHYLGCPDISNREIAERLGFDEVSVFFRAFKKWTGLTPGQYRTSHSVGD</sequence>
<dbReference type="PANTHER" id="PTHR47894:SF1">
    <property type="entry name" value="HTH-TYPE TRANSCRIPTIONAL REGULATOR VQSM"/>
    <property type="match status" value="1"/>
</dbReference>
<organism evidence="3 4">
    <name type="scientific">Zhongshania aquimaris</name>
    <dbReference type="NCBI Taxonomy" id="2857107"/>
    <lineage>
        <taxon>Bacteria</taxon>
        <taxon>Pseudomonadati</taxon>
        <taxon>Pseudomonadota</taxon>
        <taxon>Gammaproteobacteria</taxon>
        <taxon>Cellvibrionales</taxon>
        <taxon>Spongiibacteraceae</taxon>
        <taxon>Zhongshania</taxon>
    </lineage>
</organism>
<dbReference type="EMBL" id="JAHWDQ010000001">
    <property type="protein sequence ID" value="MBW2939998.1"/>
    <property type="molecule type" value="Genomic_DNA"/>
</dbReference>